<feature type="region of interest" description="Disordered" evidence="2">
    <location>
        <begin position="20"/>
        <end position="90"/>
    </location>
</feature>
<dbReference type="PROSITE" id="PS50105">
    <property type="entry name" value="SAM_DOMAIN"/>
    <property type="match status" value="1"/>
</dbReference>
<dbReference type="SMART" id="SM00454">
    <property type="entry name" value="SAM"/>
    <property type="match status" value="1"/>
</dbReference>
<dbReference type="SUPFAM" id="SSF47769">
    <property type="entry name" value="SAM/Pointed domain"/>
    <property type="match status" value="1"/>
</dbReference>
<name>A0AAX6IC17_IRIPA</name>
<accession>A0AAX6IC17</accession>
<keyword evidence="5" id="KW-1185">Reference proteome</keyword>
<proteinExistence type="predicted"/>
<reference evidence="4" key="1">
    <citation type="journal article" date="2023" name="GigaByte">
        <title>Genome assembly of the bearded iris, Iris pallida Lam.</title>
        <authorList>
            <person name="Bruccoleri R.E."/>
            <person name="Oakeley E.J."/>
            <person name="Faust A.M.E."/>
            <person name="Altorfer M."/>
            <person name="Dessus-Babus S."/>
            <person name="Burckhardt D."/>
            <person name="Oertli M."/>
            <person name="Naumann U."/>
            <person name="Petersen F."/>
            <person name="Wong J."/>
        </authorList>
    </citation>
    <scope>NUCLEOTIDE SEQUENCE</scope>
    <source>
        <strain evidence="4">GSM-AAB239-AS_SAM_17_03QT</strain>
    </source>
</reference>
<dbReference type="Pfam" id="PF00536">
    <property type="entry name" value="SAM_1"/>
    <property type="match status" value="1"/>
</dbReference>
<sequence length="332" mass="37534">MSARPNVTITLGRSGQVVKRAPISDVTRPDHERIAGSKRPIRERLGNNVDDPHSYNGKRRDKRQHKDHHHNWSSSDDDMEEGKQYAHNRRVSRDDLRFKLIHKSLSKRSKSAADERNGVDLRDKLSRNSHSSIKYGTRRPVPESRSSGFVRRIPPTRSADDLLQLDSSRKAYSCSLDRLRHRSPDRLIGASRGMSPPRRNYEDMRHDLQHVSSTRSLDPSRPTNFTMKNVDVSRPEPIMRKATVPVEAAKPVLRAVPSGGTVQKIYMSEESVPGLLHSLGLGKYAILFQAEEVDMTALKQMGDNDLKELGIPMGPRKKILLAVLPGPKHRHG</sequence>
<evidence type="ECO:0000256" key="1">
    <source>
        <dbReference type="ARBA" id="ARBA00022737"/>
    </source>
</evidence>
<evidence type="ECO:0000256" key="2">
    <source>
        <dbReference type="SAM" id="MobiDB-lite"/>
    </source>
</evidence>
<dbReference type="InterPro" id="IPR013761">
    <property type="entry name" value="SAM/pointed_sf"/>
</dbReference>
<keyword evidence="1" id="KW-0677">Repeat</keyword>
<evidence type="ECO:0000313" key="5">
    <source>
        <dbReference type="Proteomes" id="UP001140949"/>
    </source>
</evidence>
<comment type="caution">
    <text evidence="4">The sequence shown here is derived from an EMBL/GenBank/DDBJ whole genome shotgun (WGS) entry which is preliminary data.</text>
</comment>
<feature type="compositionally biased region" description="Basic residues" evidence="2">
    <location>
        <begin position="56"/>
        <end position="71"/>
    </location>
</feature>
<gene>
    <name evidence="4" type="ORF">M6B38_264515</name>
</gene>
<dbReference type="Gene3D" id="1.10.150.50">
    <property type="entry name" value="Transcription Factor, Ets-1"/>
    <property type="match status" value="1"/>
</dbReference>
<feature type="domain" description="SAM" evidence="3">
    <location>
        <begin position="267"/>
        <end position="330"/>
    </location>
</feature>
<dbReference type="PANTHER" id="PTHR10627">
    <property type="entry name" value="SCP160"/>
    <property type="match status" value="1"/>
</dbReference>
<dbReference type="AlphaFoldDB" id="A0AAX6IC17"/>
<feature type="compositionally biased region" description="Basic and acidic residues" evidence="2">
    <location>
        <begin position="27"/>
        <end position="53"/>
    </location>
</feature>
<feature type="region of interest" description="Disordered" evidence="2">
    <location>
        <begin position="106"/>
        <end position="155"/>
    </location>
</feature>
<protein>
    <recommendedName>
        <fullName evidence="3">SAM domain-containing protein</fullName>
    </recommendedName>
</protein>
<evidence type="ECO:0000313" key="4">
    <source>
        <dbReference type="EMBL" id="KAJ6850304.1"/>
    </source>
</evidence>
<reference evidence="4" key="2">
    <citation type="submission" date="2023-04" db="EMBL/GenBank/DDBJ databases">
        <authorList>
            <person name="Bruccoleri R.E."/>
            <person name="Oakeley E.J."/>
            <person name="Faust A.-M."/>
            <person name="Dessus-Babus S."/>
            <person name="Altorfer M."/>
            <person name="Burckhardt D."/>
            <person name="Oertli M."/>
            <person name="Naumann U."/>
            <person name="Petersen F."/>
            <person name="Wong J."/>
        </authorList>
    </citation>
    <scope>NUCLEOTIDE SEQUENCE</scope>
    <source>
        <strain evidence="4">GSM-AAB239-AS_SAM_17_03QT</strain>
        <tissue evidence="4">Leaf</tissue>
    </source>
</reference>
<feature type="compositionally biased region" description="Basic and acidic residues" evidence="2">
    <location>
        <begin position="111"/>
        <end position="126"/>
    </location>
</feature>
<evidence type="ECO:0000259" key="3">
    <source>
        <dbReference type="PROSITE" id="PS50105"/>
    </source>
</evidence>
<dbReference type="Proteomes" id="UP001140949">
    <property type="component" value="Unassembled WGS sequence"/>
</dbReference>
<dbReference type="PANTHER" id="PTHR10627:SF74">
    <property type="entry name" value="OS08G0526500 PROTEIN"/>
    <property type="match status" value="1"/>
</dbReference>
<organism evidence="4 5">
    <name type="scientific">Iris pallida</name>
    <name type="common">Sweet iris</name>
    <dbReference type="NCBI Taxonomy" id="29817"/>
    <lineage>
        <taxon>Eukaryota</taxon>
        <taxon>Viridiplantae</taxon>
        <taxon>Streptophyta</taxon>
        <taxon>Embryophyta</taxon>
        <taxon>Tracheophyta</taxon>
        <taxon>Spermatophyta</taxon>
        <taxon>Magnoliopsida</taxon>
        <taxon>Liliopsida</taxon>
        <taxon>Asparagales</taxon>
        <taxon>Iridaceae</taxon>
        <taxon>Iridoideae</taxon>
        <taxon>Irideae</taxon>
        <taxon>Iris</taxon>
    </lineage>
</organism>
<dbReference type="InterPro" id="IPR001660">
    <property type="entry name" value="SAM"/>
</dbReference>
<dbReference type="EMBL" id="JANAVB010003000">
    <property type="protein sequence ID" value="KAJ6850304.1"/>
    <property type="molecule type" value="Genomic_DNA"/>
</dbReference>